<dbReference type="InterPro" id="IPR032689">
    <property type="entry name" value="TraG-D_C"/>
</dbReference>
<dbReference type="Proteomes" id="UP000593998">
    <property type="component" value="Chromosome"/>
</dbReference>
<evidence type="ECO:0000256" key="4">
    <source>
        <dbReference type="ARBA" id="ARBA00022989"/>
    </source>
</evidence>
<dbReference type="SUPFAM" id="SSF52540">
    <property type="entry name" value="P-loop containing nucleoside triphosphate hydrolases"/>
    <property type="match status" value="1"/>
</dbReference>
<keyword evidence="2" id="KW-1003">Cell membrane</keyword>
<name>A0A7L9IZC9_9MICO</name>
<accession>A0A7L9IZC9</accession>
<dbReference type="Pfam" id="PF12696">
    <property type="entry name" value="TraG-D_C"/>
    <property type="match status" value="1"/>
</dbReference>
<comment type="subcellular location">
    <subcellularLocation>
        <location evidence="1">Cell membrane</location>
        <topology evidence="1">Multi-pass membrane protein</topology>
    </subcellularLocation>
</comment>
<dbReference type="RefSeq" id="WP_192910865.1">
    <property type="nucleotide sequence ID" value="NZ_CP062789.1"/>
</dbReference>
<evidence type="ECO:0000313" key="8">
    <source>
        <dbReference type="EMBL" id="QOK22352.1"/>
    </source>
</evidence>
<dbReference type="PANTHER" id="PTHR37937">
    <property type="entry name" value="CONJUGATIVE TRANSFER: DNA TRANSPORT"/>
    <property type="match status" value="1"/>
</dbReference>
<dbReference type="GO" id="GO:0005886">
    <property type="term" value="C:plasma membrane"/>
    <property type="evidence" value="ECO:0007669"/>
    <property type="project" value="UniProtKB-SubCell"/>
</dbReference>
<dbReference type="AlphaFoldDB" id="A0A7L9IZC9"/>
<dbReference type="CDD" id="cd01127">
    <property type="entry name" value="TrwB_TraG_TraD_VirD4"/>
    <property type="match status" value="1"/>
</dbReference>
<protein>
    <submittedName>
        <fullName evidence="8">Type IV secretory system conjugative DNA transfer family protein</fullName>
    </submittedName>
</protein>
<dbReference type="InterPro" id="IPR027417">
    <property type="entry name" value="P-loop_NTPase"/>
</dbReference>
<sequence>MNVFTKIDPHEVGWHIGTSKWPRGAGDLWIRWERTTGVIGPQGSGKTLDALIPALLQAPGAALVTLTKPQDMLLSWTERAQRGPCVVADPFGLTKGLPEFVWDPIDGCVDPWIAERRAKAWTAGTIKGGAQSGQSDDAARFYANEAAKVLQCYLHAAALTGSDLDEVLEWVAQPLATSRPTDILRNHPHASPHWAGLLEGALRGDPRTAGNTITTVQQAMALFFQEDIRRRCVPGPGREATDIARIIEQGGTIYLLGREDPYASASPLMTAIAEHVLDTALALAAASPWGRLCPPILASLDELPSTAPLPTLQTRMANERALGISIQWAAQTRAQLTQCFGEDQARAMIGLTNNLVVFGGSKDVKFNQELSDLFGDVRIARHSWQSGERAGRNTQGDDIAVMTGAEIRELDEGTVLLIAENTKPIVAKVHRCITGRAGAQLLADQKDLSTALAHQRASTVSPQARAVAAIAAARRDGLTRQPTPPNEPAGSDSNPYQFDPYEV</sequence>
<keyword evidence="3" id="KW-0812">Transmembrane</keyword>
<feature type="region of interest" description="Disordered" evidence="6">
    <location>
        <begin position="472"/>
        <end position="503"/>
    </location>
</feature>
<evidence type="ECO:0000313" key="9">
    <source>
        <dbReference type="Proteomes" id="UP000593998"/>
    </source>
</evidence>
<proteinExistence type="predicted"/>
<dbReference type="PANTHER" id="PTHR37937:SF1">
    <property type="entry name" value="CONJUGATIVE TRANSFER: DNA TRANSPORT"/>
    <property type="match status" value="1"/>
</dbReference>
<evidence type="ECO:0000256" key="1">
    <source>
        <dbReference type="ARBA" id="ARBA00004651"/>
    </source>
</evidence>
<gene>
    <name evidence="8" type="ORF">IGS73_14875</name>
</gene>
<feature type="domain" description="TraD/TraG TraM recognition site" evidence="7">
    <location>
        <begin position="295"/>
        <end position="411"/>
    </location>
</feature>
<dbReference type="Gene3D" id="3.40.50.300">
    <property type="entry name" value="P-loop containing nucleotide triphosphate hydrolases"/>
    <property type="match status" value="1"/>
</dbReference>
<organism evidence="8 9">
    <name type="scientific">Janibacter indicus</name>
    <dbReference type="NCBI Taxonomy" id="857417"/>
    <lineage>
        <taxon>Bacteria</taxon>
        <taxon>Bacillati</taxon>
        <taxon>Actinomycetota</taxon>
        <taxon>Actinomycetes</taxon>
        <taxon>Micrococcales</taxon>
        <taxon>Intrasporangiaceae</taxon>
        <taxon>Janibacter</taxon>
    </lineage>
</organism>
<keyword evidence="4" id="KW-1133">Transmembrane helix</keyword>
<evidence type="ECO:0000256" key="2">
    <source>
        <dbReference type="ARBA" id="ARBA00022475"/>
    </source>
</evidence>
<evidence type="ECO:0000256" key="6">
    <source>
        <dbReference type="SAM" id="MobiDB-lite"/>
    </source>
</evidence>
<keyword evidence="5" id="KW-0472">Membrane</keyword>
<dbReference type="InterPro" id="IPR051539">
    <property type="entry name" value="T4SS-coupling_protein"/>
</dbReference>
<dbReference type="EMBL" id="CP062789">
    <property type="protein sequence ID" value="QOK22352.1"/>
    <property type="molecule type" value="Genomic_DNA"/>
</dbReference>
<evidence type="ECO:0000256" key="5">
    <source>
        <dbReference type="ARBA" id="ARBA00023136"/>
    </source>
</evidence>
<evidence type="ECO:0000259" key="7">
    <source>
        <dbReference type="Pfam" id="PF12696"/>
    </source>
</evidence>
<reference evidence="8 9" key="1">
    <citation type="submission" date="2020-10" db="EMBL/GenBank/DDBJ databases">
        <title>Janibacter indicus TT2 genome sequence.</title>
        <authorList>
            <person name="Lee K."/>
            <person name="Ganzorig M."/>
        </authorList>
    </citation>
    <scope>NUCLEOTIDE SEQUENCE [LARGE SCALE GENOMIC DNA]</scope>
    <source>
        <strain evidence="8 9">TT2</strain>
    </source>
</reference>
<evidence type="ECO:0000256" key="3">
    <source>
        <dbReference type="ARBA" id="ARBA00022692"/>
    </source>
</evidence>